<feature type="compositionally biased region" description="Polar residues" evidence="2">
    <location>
        <begin position="41"/>
        <end position="57"/>
    </location>
</feature>
<feature type="coiled-coil region" evidence="1">
    <location>
        <begin position="393"/>
        <end position="445"/>
    </location>
</feature>
<protein>
    <submittedName>
        <fullName evidence="3">Uncharacterized protein</fullName>
    </submittedName>
</protein>
<evidence type="ECO:0000313" key="3">
    <source>
        <dbReference type="EnsemblPlants" id="KQK96523"/>
    </source>
</evidence>
<dbReference type="Gramene" id="KQK96523">
    <property type="protein sequence ID" value="KQK96523"/>
    <property type="gene ID" value="SETIT_011699mg"/>
</dbReference>
<dbReference type="OMA" id="NQHAQME"/>
<reference evidence="4" key="1">
    <citation type="journal article" date="2012" name="Nat. Biotechnol.">
        <title>Reference genome sequence of the model plant Setaria.</title>
        <authorList>
            <person name="Bennetzen J.L."/>
            <person name="Schmutz J."/>
            <person name="Wang H."/>
            <person name="Percifield R."/>
            <person name="Hawkins J."/>
            <person name="Pontaroli A.C."/>
            <person name="Estep M."/>
            <person name="Feng L."/>
            <person name="Vaughn J.N."/>
            <person name="Grimwood J."/>
            <person name="Jenkins J."/>
            <person name="Barry K."/>
            <person name="Lindquist E."/>
            <person name="Hellsten U."/>
            <person name="Deshpande S."/>
            <person name="Wang X."/>
            <person name="Wu X."/>
            <person name="Mitros T."/>
            <person name="Triplett J."/>
            <person name="Yang X."/>
            <person name="Ye C.Y."/>
            <person name="Mauro-Herrera M."/>
            <person name="Wang L."/>
            <person name="Li P."/>
            <person name="Sharma M."/>
            <person name="Sharma R."/>
            <person name="Ronald P.C."/>
            <person name="Panaud O."/>
            <person name="Kellogg E.A."/>
            <person name="Brutnell T.P."/>
            <person name="Doust A.N."/>
            <person name="Tuskan G.A."/>
            <person name="Rokhsar D."/>
            <person name="Devos K.M."/>
        </authorList>
    </citation>
    <scope>NUCLEOTIDE SEQUENCE [LARGE SCALE GENOMIC DNA]</scope>
    <source>
        <strain evidence="4">cv. Yugu1</strain>
    </source>
</reference>
<keyword evidence="4" id="KW-1185">Reference proteome</keyword>
<name>K3YBV5_SETIT</name>
<evidence type="ECO:0000256" key="2">
    <source>
        <dbReference type="SAM" id="MobiDB-lite"/>
    </source>
</evidence>
<proteinExistence type="predicted"/>
<dbReference type="FunCoup" id="K3YBV5">
    <property type="interactions" value="1"/>
</dbReference>
<dbReference type="AlphaFoldDB" id="K3YBV5"/>
<dbReference type="EnsemblPlants" id="KQK96523">
    <property type="protein sequence ID" value="KQK96523"/>
    <property type="gene ID" value="SETIT_011699mg"/>
</dbReference>
<dbReference type="PANTHER" id="PTHR33063">
    <property type="entry name" value="OS02G0583500 PROTEIN"/>
    <property type="match status" value="1"/>
</dbReference>
<dbReference type="PANTHER" id="PTHR33063:SF13">
    <property type="entry name" value="OS02G0583500 PROTEIN"/>
    <property type="match status" value="1"/>
</dbReference>
<dbReference type="eggNOG" id="ENOG502R3XK">
    <property type="taxonomic scope" value="Eukaryota"/>
</dbReference>
<evidence type="ECO:0000313" key="4">
    <source>
        <dbReference type="Proteomes" id="UP000004995"/>
    </source>
</evidence>
<accession>K3YBV5</accession>
<organism evidence="3 4">
    <name type="scientific">Setaria italica</name>
    <name type="common">Foxtail millet</name>
    <name type="synonym">Panicum italicum</name>
    <dbReference type="NCBI Taxonomy" id="4555"/>
    <lineage>
        <taxon>Eukaryota</taxon>
        <taxon>Viridiplantae</taxon>
        <taxon>Streptophyta</taxon>
        <taxon>Embryophyta</taxon>
        <taxon>Tracheophyta</taxon>
        <taxon>Spermatophyta</taxon>
        <taxon>Magnoliopsida</taxon>
        <taxon>Liliopsida</taxon>
        <taxon>Poales</taxon>
        <taxon>Poaceae</taxon>
        <taxon>PACMAD clade</taxon>
        <taxon>Panicoideae</taxon>
        <taxon>Panicodae</taxon>
        <taxon>Paniceae</taxon>
        <taxon>Cenchrinae</taxon>
        <taxon>Setaria</taxon>
    </lineage>
</organism>
<feature type="region of interest" description="Disordered" evidence="2">
    <location>
        <begin position="40"/>
        <end position="90"/>
    </location>
</feature>
<sequence>MQYNYLEILFTNLGFHFYQGSDAPPTRVTFRSRKRVYASVAPTTTKPKSNRRISQPDASLAPSDIHVPPPQASLAPSDNHVPPPSHPDVSQAVEPAAAILQVDAQDDGADVILPGDGHNNLPNEDGFDLYDDNNTMADTTDVIAQPIAGNPRTNEGVCLSTMERRKRGVNMGHGLHRMNRSHRGKLPIVIPEGNIRPLVPLIAAKFASECNIAVRNHVPVLTHWKEYKRRSAVIDTFLGILRAKFNIDTNDDVVKHGCLEMMKSAVRQQRHKLKQQYFDPFPLHLVPKTSPVKSTSNEEWIEACQKNKDNRGNVSLHQTTGSRSYPVFVENMTEMENQLAAQPKEGEEPKSAAQVVAGVLEQNNKKSVFLRNVGMQIKRPRLSAQLEMKKRENAELQSIVSNQHAQMEELSKQLHETEQTRIRDKEEMSKKQAELEAKLQLILGQNRPS</sequence>
<evidence type="ECO:0000256" key="1">
    <source>
        <dbReference type="SAM" id="Coils"/>
    </source>
</evidence>
<dbReference type="Proteomes" id="UP000004995">
    <property type="component" value="Unassembled WGS sequence"/>
</dbReference>
<dbReference type="InParanoid" id="K3YBV5"/>
<dbReference type="EMBL" id="AGNK02004176">
    <property type="status" value="NOT_ANNOTATED_CDS"/>
    <property type="molecule type" value="Genomic_DNA"/>
</dbReference>
<dbReference type="HOGENOM" id="CLU_026612_1_1_1"/>
<keyword evidence="1" id="KW-0175">Coiled coil</keyword>
<reference evidence="3" key="2">
    <citation type="submission" date="2018-08" db="UniProtKB">
        <authorList>
            <consortium name="EnsemblPlants"/>
        </authorList>
    </citation>
    <scope>IDENTIFICATION</scope>
    <source>
        <strain evidence="3">Yugu1</strain>
    </source>
</reference>